<dbReference type="Gene3D" id="2.40.110.10">
    <property type="entry name" value="Butyryl-CoA Dehydrogenase, subunit A, domain 2"/>
    <property type="match status" value="1"/>
</dbReference>
<evidence type="ECO:0000259" key="9">
    <source>
        <dbReference type="Pfam" id="PF02771"/>
    </source>
</evidence>
<dbReference type="InterPro" id="IPR013786">
    <property type="entry name" value="AcylCoA_DH/ox_N"/>
</dbReference>
<dbReference type="FunFam" id="2.40.110.10:FF:000001">
    <property type="entry name" value="Acyl-CoA dehydrogenase, mitochondrial"/>
    <property type="match status" value="1"/>
</dbReference>
<dbReference type="InterPro" id="IPR036250">
    <property type="entry name" value="AcylCo_DH-like_C"/>
</dbReference>
<protein>
    <submittedName>
        <fullName evidence="10">Acyl-CoA dehydrogenase</fullName>
    </submittedName>
</protein>
<accession>A0A372ZQD4</accession>
<dbReference type="PANTHER" id="PTHR43884">
    <property type="entry name" value="ACYL-COA DEHYDROGENASE"/>
    <property type="match status" value="1"/>
</dbReference>
<dbReference type="RefSeq" id="WP_117486234.1">
    <property type="nucleotide sequence ID" value="NZ_QVIG01000001.1"/>
</dbReference>
<dbReference type="GO" id="GO:0003995">
    <property type="term" value="F:acyl-CoA dehydrogenase activity"/>
    <property type="evidence" value="ECO:0007669"/>
    <property type="project" value="InterPro"/>
</dbReference>
<name>A0A372ZQD4_9ACTN</name>
<dbReference type="Gene3D" id="1.10.540.10">
    <property type="entry name" value="Acyl-CoA dehydrogenase/oxidase, N-terminal domain"/>
    <property type="match status" value="1"/>
</dbReference>
<dbReference type="InterPro" id="IPR009075">
    <property type="entry name" value="AcylCo_DH/oxidase_C"/>
</dbReference>
<evidence type="ECO:0000256" key="5">
    <source>
        <dbReference type="ARBA" id="ARBA00023002"/>
    </source>
</evidence>
<feature type="domain" description="Acyl-CoA dehydrogenase/oxidase N-terminal" evidence="9">
    <location>
        <begin position="7"/>
        <end position="118"/>
    </location>
</feature>
<reference evidence="10 11" key="1">
    <citation type="submission" date="2018-08" db="EMBL/GenBank/DDBJ databases">
        <title>Diversity &amp; Physiological Properties of Lignin-Decomposing Actinobacteria from Soil.</title>
        <authorList>
            <person name="Roh S.G."/>
            <person name="Kim S.B."/>
        </authorList>
    </citation>
    <scope>NUCLEOTIDE SEQUENCE [LARGE SCALE GENOMIC DNA]</scope>
    <source>
        <strain evidence="10 11">MMS17-GH009</strain>
    </source>
</reference>
<evidence type="ECO:0000256" key="6">
    <source>
        <dbReference type="RuleBase" id="RU362125"/>
    </source>
</evidence>
<feature type="domain" description="Acyl-CoA oxidase/dehydrogenase middle" evidence="8">
    <location>
        <begin position="123"/>
        <end position="217"/>
    </location>
</feature>
<dbReference type="Pfam" id="PF02770">
    <property type="entry name" value="Acyl-CoA_dh_M"/>
    <property type="match status" value="1"/>
</dbReference>
<evidence type="ECO:0000313" key="11">
    <source>
        <dbReference type="Proteomes" id="UP000263377"/>
    </source>
</evidence>
<dbReference type="InterPro" id="IPR006091">
    <property type="entry name" value="Acyl-CoA_Oxase/DH_mid-dom"/>
</dbReference>
<evidence type="ECO:0000256" key="3">
    <source>
        <dbReference type="ARBA" id="ARBA00022630"/>
    </source>
</evidence>
<proteinExistence type="inferred from homology"/>
<sequence length="379" mass="40825">MIRWNADQLALGEGIAQWCEELSSGHLEGDAEGAFPWDKWKLIQRSGILGLPFDEQWGGLGQDLLTTMHVLERLGTGCRDGGLNFSVATHLVGVGVPLQRFGSPELKARHLPGICSGETIGAHAISETESGSDALAMRTTATREGDDFVLRGGKSFITNGPVADVFVVYARTHPSSGPLSITAFVVERDTPGLVIGPPVATMGLRTAPLSELHFDDCRIPASAVIGRVGSGFLVLDHVMKWEILCSFVISTGQMRHRLDRCVEYAKERVQFGSPIGSYQSISHKLVEMSIGLDTARKWLYDTAVRLTRGENVTRDIAVSKLLASESNLSSALAAVQIFGGSGYLAEYGLEKDLRDAVAGPIYSGTSEIQRNRVAAMLGL</sequence>
<dbReference type="InterPro" id="IPR009100">
    <property type="entry name" value="AcylCoA_DH/oxidase_NM_dom_sf"/>
</dbReference>
<dbReference type="PANTHER" id="PTHR43884:SF12">
    <property type="entry name" value="ISOVALERYL-COA DEHYDROGENASE, MITOCHONDRIAL-RELATED"/>
    <property type="match status" value="1"/>
</dbReference>
<evidence type="ECO:0000259" key="8">
    <source>
        <dbReference type="Pfam" id="PF02770"/>
    </source>
</evidence>
<evidence type="ECO:0000256" key="4">
    <source>
        <dbReference type="ARBA" id="ARBA00022827"/>
    </source>
</evidence>
<comment type="cofactor">
    <cofactor evidence="1 6">
        <name>FAD</name>
        <dbReference type="ChEBI" id="CHEBI:57692"/>
    </cofactor>
</comment>
<feature type="domain" description="Acyl-CoA dehydrogenase/oxidase C-terminal" evidence="7">
    <location>
        <begin position="229"/>
        <end position="376"/>
    </location>
</feature>
<dbReference type="PROSITE" id="PS00072">
    <property type="entry name" value="ACYL_COA_DH_1"/>
    <property type="match status" value="1"/>
</dbReference>
<dbReference type="InterPro" id="IPR046373">
    <property type="entry name" value="Acyl-CoA_Oxase/DH_mid-dom_sf"/>
</dbReference>
<dbReference type="Proteomes" id="UP000263377">
    <property type="component" value="Unassembled WGS sequence"/>
</dbReference>
<dbReference type="SUPFAM" id="SSF56645">
    <property type="entry name" value="Acyl-CoA dehydrogenase NM domain-like"/>
    <property type="match status" value="1"/>
</dbReference>
<dbReference type="Pfam" id="PF00441">
    <property type="entry name" value="Acyl-CoA_dh_1"/>
    <property type="match status" value="1"/>
</dbReference>
<dbReference type="Gene3D" id="1.20.140.10">
    <property type="entry name" value="Butyryl-CoA Dehydrogenase, subunit A, domain 3"/>
    <property type="match status" value="1"/>
</dbReference>
<dbReference type="InterPro" id="IPR037069">
    <property type="entry name" value="AcylCoA_DH/ox_N_sf"/>
</dbReference>
<keyword evidence="3 6" id="KW-0285">Flavoprotein</keyword>
<dbReference type="EMBL" id="QVIG01000001">
    <property type="protein sequence ID" value="RGD57457.1"/>
    <property type="molecule type" value="Genomic_DNA"/>
</dbReference>
<dbReference type="GO" id="GO:0050660">
    <property type="term" value="F:flavin adenine dinucleotide binding"/>
    <property type="evidence" value="ECO:0007669"/>
    <property type="project" value="InterPro"/>
</dbReference>
<dbReference type="SUPFAM" id="SSF47203">
    <property type="entry name" value="Acyl-CoA dehydrogenase C-terminal domain-like"/>
    <property type="match status" value="1"/>
</dbReference>
<dbReference type="Pfam" id="PF02771">
    <property type="entry name" value="Acyl-CoA_dh_N"/>
    <property type="match status" value="1"/>
</dbReference>
<comment type="caution">
    <text evidence="10">The sequence shown here is derived from an EMBL/GenBank/DDBJ whole genome shotgun (WGS) entry which is preliminary data.</text>
</comment>
<keyword evidence="4 6" id="KW-0274">FAD</keyword>
<evidence type="ECO:0000256" key="1">
    <source>
        <dbReference type="ARBA" id="ARBA00001974"/>
    </source>
</evidence>
<dbReference type="PROSITE" id="PS00073">
    <property type="entry name" value="ACYL_COA_DH_2"/>
    <property type="match status" value="1"/>
</dbReference>
<comment type="similarity">
    <text evidence="2 6">Belongs to the acyl-CoA dehydrogenase family.</text>
</comment>
<evidence type="ECO:0000313" key="10">
    <source>
        <dbReference type="EMBL" id="RGD57457.1"/>
    </source>
</evidence>
<evidence type="ECO:0000256" key="2">
    <source>
        <dbReference type="ARBA" id="ARBA00009347"/>
    </source>
</evidence>
<keyword evidence="5 6" id="KW-0560">Oxidoreductase</keyword>
<keyword evidence="11" id="KW-1185">Reference proteome</keyword>
<organism evidence="10 11">
    <name type="scientific">Kitasatospora xanthocidica</name>
    <dbReference type="NCBI Taxonomy" id="83382"/>
    <lineage>
        <taxon>Bacteria</taxon>
        <taxon>Bacillati</taxon>
        <taxon>Actinomycetota</taxon>
        <taxon>Actinomycetes</taxon>
        <taxon>Kitasatosporales</taxon>
        <taxon>Streptomycetaceae</taxon>
        <taxon>Kitasatospora</taxon>
    </lineage>
</organism>
<evidence type="ECO:0000259" key="7">
    <source>
        <dbReference type="Pfam" id="PF00441"/>
    </source>
</evidence>
<dbReference type="InterPro" id="IPR006089">
    <property type="entry name" value="Acyl-CoA_DH_CS"/>
</dbReference>
<gene>
    <name evidence="10" type="ORF">DR950_06305</name>
</gene>
<dbReference type="AlphaFoldDB" id="A0A372ZQD4"/>